<keyword evidence="4" id="KW-1185">Reference proteome</keyword>
<name>A0ABP6XZU8_9ACTN</name>
<protein>
    <submittedName>
        <fullName evidence="3">Glycosyltransferase family 9 protein</fullName>
    </submittedName>
</protein>
<keyword evidence="1" id="KW-0328">Glycosyltransferase</keyword>
<evidence type="ECO:0000256" key="2">
    <source>
        <dbReference type="ARBA" id="ARBA00022679"/>
    </source>
</evidence>
<comment type="caution">
    <text evidence="3">The sequence shown here is derived from an EMBL/GenBank/DDBJ whole genome shotgun (WGS) entry which is preliminary data.</text>
</comment>
<dbReference type="EMBL" id="BAAAYR010000004">
    <property type="protein sequence ID" value="GAA3575024.1"/>
    <property type="molecule type" value="Genomic_DNA"/>
</dbReference>
<reference evidence="4" key="1">
    <citation type="journal article" date="2019" name="Int. J. Syst. Evol. Microbiol.">
        <title>The Global Catalogue of Microorganisms (GCM) 10K type strain sequencing project: providing services to taxonomists for standard genome sequencing and annotation.</title>
        <authorList>
            <consortium name="The Broad Institute Genomics Platform"/>
            <consortium name="The Broad Institute Genome Sequencing Center for Infectious Disease"/>
            <person name="Wu L."/>
            <person name="Ma J."/>
        </authorList>
    </citation>
    <scope>NUCLEOTIDE SEQUENCE [LARGE SCALE GENOMIC DNA]</scope>
    <source>
        <strain evidence="4">JCM 16540</strain>
    </source>
</reference>
<keyword evidence="2" id="KW-0808">Transferase</keyword>
<dbReference type="Pfam" id="PF01075">
    <property type="entry name" value="Glyco_transf_9"/>
    <property type="match status" value="1"/>
</dbReference>
<dbReference type="PANTHER" id="PTHR30160">
    <property type="entry name" value="TETRAACYLDISACCHARIDE 4'-KINASE-RELATED"/>
    <property type="match status" value="1"/>
</dbReference>
<dbReference type="Gene3D" id="3.40.50.2000">
    <property type="entry name" value="Glycogen Phosphorylase B"/>
    <property type="match status" value="2"/>
</dbReference>
<dbReference type="Proteomes" id="UP001500767">
    <property type="component" value="Unassembled WGS sequence"/>
</dbReference>
<accession>A0ABP6XZU8</accession>
<dbReference type="RefSeq" id="WP_204910207.1">
    <property type="nucleotide sequence ID" value="NZ_BAAAYR010000004.1"/>
</dbReference>
<proteinExistence type="predicted"/>
<dbReference type="PANTHER" id="PTHR30160:SF1">
    <property type="entry name" value="LIPOPOLYSACCHARIDE 1,2-N-ACETYLGLUCOSAMINETRANSFERASE-RELATED"/>
    <property type="match status" value="1"/>
</dbReference>
<evidence type="ECO:0000256" key="1">
    <source>
        <dbReference type="ARBA" id="ARBA00022676"/>
    </source>
</evidence>
<gene>
    <name evidence="3" type="ORF">GCM10022197_35110</name>
</gene>
<evidence type="ECO:0000313" key="4">
    <source>
        <dbReference type="Proteomes" id="UP001500767"/>
    </source>
</evidence>
<evidence type="ECO:0000313" key="3">
    <source>
        <dbReference type="EMBL" id="GAA3575024.1"/>
    </source>
</evidence>
<dbReference type="InterPro" id="IPR002201">
    <property type="entry name" value="Glyco_trans_9"/>
</dbReference>
<dbReference type="SUPFAM" id="SSF53756">
    <property type="entry name" value="UDP-Glycosyltransferase/glycogen phosphorylase"/>
    <property type="match status" value="1"/>
</dbReference>
<dbReference type="InterPro" id="IPR051199">
    <property type="entry name" value="LPS_LOS_Heptosyltrfase"/>
</dbReference>
<dbReference type="CDD" id="cd03789">
    <property type="entry name" value="GT9_LPS_heptosyltransferase"/>
    <property type="match status" value="1"/>
</dbReference>
<organism evidence="3 4">
    <name type="scientific">Microlunatus spumicola</name>
    <dbReference type="NCBI Taxonomy" id="81499"/>
    <lineage>
        <taxon>Bacteria</taxon>
        <taxon>Bacillati</taxon>
        <taxon>Actinomycetota</taxon>
        <taxon>Actinomycetes</taxon>
        <taxon>Propionibacteriales</taxon>
        <taxon>Propionibacteriaceae</taxon>
        <taxon>Microlunatus</taxon>
    </lineage>
</organism>
<sequence>MTAPQGGHVLVARLDSVGDILLSGPAVRAVAASSAKVTMLVGRGRGAVARLLPGVDDVLEYDAPWIVAEPGPLDTAAVDTLLADVRRAGVDAALIVTSFHQSPLPLALLLRLAGVGWIGAISDDYPGSLLDLRHRLPEVPVDVPESERALSLARAAGFDLPAPARLAVREPLPDVRHLVGAGPYVVLHPGADAPARRPSAGTSRAFVAALVDAGHRIVVTGSPGEAPLTAAVADGRALDLAGAVDLAGLAAVLAGAEVVVAPNTGPAHLAAAVGTPVVSLFAPVVPPERWAPYGVPVVLLGDQDAPCRLTRARHCPVPGHPCLDGIAAADVVAAVATLQARPADDRDPVPARPREVDHVS</sequence>